<proteinExistence type="predicted"/>
<evidence type="ECO:0000313" key="1">
    <source>
        <dbReference type="EMBL" id="KAF3835737.1"/>
    </source>
</evidence>
<organism evidence="1 2">
    <name type="scientific">Dissostichus mawsoni</name>
    <name type="common">Antarctic cod</name>
    <dbReference type="NCBI Taxonomy" id="36200"/>
    <lineage>
        <taxon>Eukaryota</taxon>
        <taxon>Metazoa</taxon>
        <taxon>Chordata</taxon>
        <taxon>Craniata</taxon>
        <taxon>Vertebrata</taxon>
        <taxon>Euteleostomi</taxon>
        <taxon>Actinopterygii</taxon>
        <taxon>Neopterygii</taxon>
        <taxon>Teleostei</taxon>
        <taxon>Neoteleostei</taxon>
        <taxon>Acanthomorphata</taxon>
        <taxon>Eupercaria</taxon>
        <taxon>Perciformes</taxon>
        <taxon>Notothenioidei</taxon>
        <taxon>Nototheniidae</taxon>
        <taxon>Dissostichus</taxon>
    </lineage>
</organism>
<dbReference type="Proteomes" id="UP000518266">
    <property type="component" value="Unassembled WGS sequence"/>
</dbReference>
<accession>A0A7J5XGJ2</accession>
<sequence>MEPLQLPDVPCRGCIVGRGGPVGGPGVRCQPQLAHQELQALQASTPRRVVYRASTLNISNGRRQLPQECDIPPSSSLEGPMEHHPHGCFELLMAHRSSSLELSGSHQIPDLVSHYGEVIHSQFTGMDWDFAHSLSSVGVQQDLQPLTLPVQTLYPLADLWEWLTGGRCQHQASCRASEMAWITSGSSGVVAL</sequence>
<reference evidence="1 2" key="1">
    <citation type="submission" date="2020-03" db="EMBL/GenBank/DDBJ databases">
        <title>Dissostichus mawsoni Genome sequencing and assembly.</title>
        <authorList>
            <person name="Park H."/>
        </authorList>
    </citation>
    <scope>NUCLEOTIDE SEQUENCE [LARGE SCALE GENOMIC DNA]</scope>
    <source>
        <strain evidence="1">DM0001</strain>
        <tissue evidence="1">Muscle</tissue>
    </source>
</reference>
<keyword evidence="2" id="KW-1185">Reference proteome</keyword>
<gene>
    <name evidence="1" type="ORF">F7725_028295</name>
</gene>
<dbReference type="EMBL" id="JAAKFY010000025">
    <property type="protein sequence ID" value="KAF3835737.1"/>
    <property type="molecule type" value="Genomic_DNA"/>
</dbReference>
<comment type="caution">
    <text evidence="1">The sequence shown here is derived from an EMBL/GenBank/DDBJ whole genome shotgun (WGS) entry which is preliminary data.</text>
</comment>
<evidence type="ECO:0000313" key="2">
    <source>
        <dbReference type="Proteomes" id="UP000518266"/>
    </source>
</evidence>
<dbReference type="AlphaFoldDB" id="A0A7J5XGJ2"/>
<name>A0A7J5XGJ2_DISMA</name>
<protein>
    <submittedName>
        <fullName evidence="1">Uncharacterized protein</fullName>
    </submittedName>
</protein>